<dbReference type="Pfam" id="PF23114">
    <property type="entry name" value="NAD-bd_HRPKS_sdrA"/>
    <property type="match status" value="1"/>
</dbReference>
<dbReference type="InterPro" id="IPR032821">
    <property type="entry name" value="PKS_assoc"/>
</dbReference>
<feature type="domain" description="PKS/mFAS DH" evidence="12">
    <location>
        <begin position="955"/>
        <end position="1269"/>
    </location>
</feature>
<feature type="active site" description="Proton donor; for dehydratase activity" evidence="8">
    <location>
        <position position="1175"/>
    </location>
</feature>
<gene>
    <name evidence="13" type="ORF">QBC47DRAFT_97372</name>
</gene>
<dbReference type="Pfam" id="PF08240">
    <property type="entry name" value="ADH_N"/>
    <property type="match status" value="1"/>
</dbReference>
<dbReference type="PROSITE" id="PS00606">
    <property type="entry name" value="KS3_1"/>
    <property type="match status" value="1"/>
</dbReference>
<evidence type="ECO:0000256" key="8">
    <source>
        <dbReference type="PROSITE-ProRule" id="PRU01363"/>
    </source>
</evidence>
<sequence>MDPSVPIAIVGLSCRFAGEADDPEKLWKLLSEGRSAWSEIPQSRFNLDGVFHPNFEKLNGTNVVGGHFLKEDVGLFDAPFFNLSAETAAALDPQFRLQLETTYEALESAGITLQDVAGSNTSVYAGSFFRDYHEGLIKDPDSLPRFLLMGTGAAMASNRLSHFFDLRGPSMSVDTGCSTTLTALHQGCQSLRTGECDMSIVGGANVMFNPDMFLAMSSMTLISKDGKSYAFDSRANGYGRGEGSATVILKRLDDALRDGNPIRAIIRDTGINQDGRTETITTPSGEAQEALIRSCYARAGLDPAQTTYFEAHGTGTPTGDPIEVKAIASVFADSRTSDEPLRIGSVKTNIGHTETASGVAAVIKVVLSLEKGQIPPSINFDKPNEKLHLDEWKLKVPTQLEAWPEHQGVRRASINNFGYGGSNAHVIVEDYRSFALSQKLLGENGTAVNGESNGHSNGTNGVNGHTNGVHSTASSEPEVLPRSRVFILSAKDEKSAQAMTVNLAKYLRDADPADETEFLDNLAYTLGHRRSRFAWVSTLAGQSIEDITKVIDSGKVKPSKATGRPRLGFVYTGQGAQWWAMGRELIDVYPVFKAALMDCDAHLKSLGATWNMIEELNRDAATSKVNELDYSTPVCVAVQIALTHLLQSWGITPVAVTSHSSGEIAAAYAAGALDLASAMAIVYARGGLASDMNRQLARKGGMVAVGLGVDRSQEYLSQVTNGQVVVACENSPSSITVSGDVPGLDQLEALLKRENIFARRLKVDAAWHSHHMEAVAEAYYASMDKKVRPAKDHLDFIFSSPSTGMRMDSVEEIGSPAHWVHSLTGRVRFVEAFRNMCFAGDSEPAVDMVIEVGPHAALSGPIQDILTMPEFRGINIPYASCLVRKQSAVDTMHALVCTLLQKGYPVNIGPVNFPYGTQGLKVLQDLPKYPWNHQTKHWIEPRVNKAHRHRIGAPHDLLGSLALGTNLAAPSWRHIVRVNDMPWVRDHVVQSNIVYPAAGYIAMAIEGMLFQASQHHEGDKIAGYELRNIDILNALLVPETSEGIEVQLQLRPCNGKMISTTGWTEFQVQSVNGDNQWTDHCRGIISVQYAKAGISSTHSLDQPATEADYRVRIDPKDIYRGLQESGICHGPIFRNITSIRTRHKQSMVGFTIADSAATMPKNHQHPHVVHPTTLDSAFQAAYTAVPGAGSKADAPKVPRSIGRLWIAHGMETRAGHTLKAYSSLGHLDAQSMTTKVAVVDESRTADATNGTVISIDGFVCQSIGNAVARDAAAWEKDKFAVTKWAPDITFLKEAFLRKQLGSELSAKEAEILMDLRQACLLYIYDALRDLTAADITALEWYHKKFYIWMWLQVELARTNELGPKSSSWVGVTPKDKAALLDRVRTDSTNGEMVCKLGPHIASILRGEITALELMLEKNLLSRYYIDGLKWGRANEKLAELVRHFAHKHPRAKMIEIGGGTGGATRHVLNALGTTTTTTEKTGDGPAVLSYDFTDVSSGFFEAAKEKFQDWKDVMRYRKLDIERDPVEQGFEEGTYDVVIACQVLHATKSMHNTMANVRRLLKPGGKLFLMETTQDQLDIQFVFGFLQGWWLSEEEERKFSPSLTVPMWDRVLHRSGFRGVETEVRDCEDDELYSFSVMSSTATGPPRALDFEVSIVTASSACVPDIWLDKLRVSIGLLTCTVPTIQTLEDAAVDDGRVCIFVDDPTRPVLGGATQAQFENLKTICTKSKGLLWLTRGGAVECAEPLASLASGFLRSVRQEYSGKRLGTLDLDPGQAVWSSASIQTITDVFKSFFDYSTDNHTNDYEFADRAGAIHVPRHLKDTERNKAVFHDSADRTTPKLEPFLQDDRPLKLTIGTTGLLDTLSFDDDPSALEKLPDDFVEVAPKAFGVNFRDVMVAMGQLKSRVMGYDCAGVITRVGPEAAANGHRVGDRVAMLLRGHYGSRTRVHWTSAVKIPDDMSFETAASLPTQYVAAYVSLYDSARLERGETVLIHAATGGVGQAAIMLSQRVGAEVFVTVGTEEKRQFVMKNFGIPADHVFSSRDVSFAAGVLSMTRGRGVDVVLNSLAGNLLQESFNCLAPFGRFVELGKRDLEQDSALSMEAFTRAVSFTSIDVIALGERKPMHTNRVMKDIVRLVADKEISPVNPVSVYPISDVEKAFRMMQAGKHMGKIVLSVEPDVLVPVVPRTPTAKLSADASYMVIGGFGGIGRSVCRWLVEHGARNLVVMSRSAGQTSKADRLRGELADLAADVTVTGISCDVSDKDQVRRSLDVYKESGRPAIRGVVHGGMELKDSILEHMSLEDYEAAIGPKLRGSWNLHEYFSGAGDLDFYVMLSSLIGVFGFASQSNYSAGGAFQDALAQHRLTKGLPGVSIDLGIVKSVGYLAEGDASKTIETLQRHGFMSLTEEDVLSAIGSAITTPFAGQVMLGINTGPMSGREDSALARDRRFSTLEYRETAGNTTGANTAKAAAATAGDLAAGIAAASTLDDAAGVVVAAIARKLVDIFMIAEDEVVPTKSPAAYGVDSLVAVELRNMLALKAGAELSIFDIMQSSSLDGLARAVAAKSCHLDAALLV</sequence>
<dbReference type="SMART" id="SM00826">
    <property type="entry name" value="PKS_DH"/>
    <property type="match status" value="1"/>
</dbReference>
<keyword evidence="5" id="KW-0560">Oxidoreductase</keyword>
<evidence type="ECO:0000313" key="13">
    <source>
        <dbReference type="EMBL" id="KAK1759003.1"/>
    </source>
</evidence>
<evidence type="ECO:0000256" key="2">
    <source>
        <dbReference type="ARBA" id="ARBA00022553"/>
    </source>
</evidence>
<dbReference type="SUPFAM" id="SSF52151">
    <property type="entry name" value="FabD/lysophospholipase-like"/>
    <property type="match status" value="1"/>
</dbReference>
<dbReference type="GO" id="GO:0006633">
    <property type="term" value="P:fatty acid biosynthetic process"/>
    <property type="evidence" value="ECO:0007669"/>
    <property type="project" value="InterPro"/>
</dbReference>
<evidence type="ECO:0000256" key="6">
    <source>
        <dbReference type="ARBA" id="ARBA00023268"/>
    </source>
</evidence>
<dbReference type="InterPro" id="IPR020807">
    <property type="entry name" value="PKS_DH"/>
</dbReference>
<keyword evidence="3" id="KW-0808">Transferase</keyword>
<dbReference type="Gene3D" id="1.10.1200.10">
    <property type="entry name" value="ACP-like"/>
    <property type="match status" value="1"/>
</dbReference>
<feature type="region of interest" description="N-terminal hotdog fold" evidence="8">
    <location>
        <begin position="955"/>
        <end position="1092"/>
    </location>
</feature>
<dbReference type="Pfam" id="PF00109">
    <property type="entry name" value="ketoacyl-synt"/>
    <property type="match status" value="1"/>
</dbReference>
<dbReference type="InterPro" id="IPR036736">
    <property type="entry name" value="ACP-like_sf"/>
</dbReference>
<evidence type="ECO:0000256" key="9">
    <source>
        <dbReference type="SAM" id="MobiDB-lite"/>
    </source>
</evidence>
<feature type="region of interest" description="Disordered" evidence="9">
    <location>
        <begin position="446"/>
        <end position="475"/>
    </location>
</feature>
<keyword evidence="7" id="KW-0012">Acyltransferase</keyword>
<evidence type="ECO:0000313" key="14">
    <source>
        <dbReference type="Proteomes" id="UP001239445"/>
    </source>
</evidence>
<dbReference type="SMART" id="SM00822">
    <property type="entry name" value="PKS_KR"/>
    <property type="match status" value="1"/>
</dbReference>
<dbReference type="InterPro" id="IPR013968">
    <property type="entry name" value="PKS_KR"/>
</dbReference>
<keyword evidence="6" id="KW-0511">Multifunctional enzyme</keyword>
<dbReference type="InterPro" id="IPR056501">
    <property type="entry name" value="NAD-bd_HRPKS_sdrA"/>
</dbReference>
<feature type="active site" description="Proton acceptor; for dehydratase activity" evidence="8">
    <location>
        <position position="987"/>
    </location>
</feature>
<dbReference type="SUPFAM" id="SSF50129">
    <property type="entry name" value="GroES-like"/>
    <property type="match status" value="1"/>
</dbReference>
<dbReference type="Gene3D" id="3.40.50.150">
    <property type="entry name" value="Vaccinia Virus protein VP39"/>
    <property type="match status" value="1"/>
</dbReference>
<dbReference type="Pfam" id="PF21089">
    <property type="entry name" value="PKS_DH_N"/>
    <property type="match status" value="1"/>
</dbReference>
<dbReference type="Pfam" id="PF00698">
    <property type="entry name" value="Acyl_transf_1"/>
    <property type="match status" value="1"/>
</dbReference>
<name>A0AAJ0BKR3_9PEZI</name>
<dbReference type="SUPFAM" id="SSF55048">
    <property type="entry name" value="Probable ACP-binding domain of malonyl-CoA ACP transacylase"/>
    <property type="match status" value="1"/>
</dbReference>
<evidence type="ECO:0000256" key="7">
    <source>
        <dbReference type="ARBA" id="ARBA00023315"/>
    </source>
</evidence>
<dbReference type="PROSITE" id="PS52004">
    <property type="entry name" value="KS3_2"/>
    <property type="match status" value="1"/>
</dbReference>
<proteinExistence type="predicted"/>
<dbReference type="InterPro" id="IPR049900">
    <property type="entry name" value="PKS_mFAS_DH"/>
</dbReference>
<dbReference type="Gene3D" id="3.40.366.10">
    <property type="entry name" value="Malonyl-Coenzyme A Acyl Carrier Protein, domain 2"/>
    <property type="match status" value="1"/>
</dbReference>
<evidence type="ECO:0000256" key="5">
    <source>
        <dbReference type="ARBA" id="ARBA00023002"/>
    </source>
</evidence>
<dbReference type="InterPro" id="IPR049552">
    <property type="entry name" value="PKS_DH_N"/>
</dbReference>
<dbReference type="Pfam" id="PF13602">
    <property type="entry name" value="ADH_zinc_N_2"/>
    <property type="match status" value="1"/>
</dbReference>
<dbReference type="Gene3D" id="3.30.70.3290">
    <property type="match status" value="1"/>
</dbReference>
<dbReference type="Gene3D" id="3.40.47.10">
    <property type="match status" value="1"/>
</dbReference>
<dbReference type="CDD" id="cd00833">
    <property type="entry name" value="PKS"/>
    <property type="match status" value="1"/>
</dbReference>
<dbReference type="InterPro" id="IPR009081">
    <property type="entry name" value="PP-bd_ACP"/>
</dbReference>
<dbReference type="SUPFAM" id="SSF53335">
    <property type="entry name" value="S-adenosyl-L-methionine-dependent methyltransferases"/>
    <property type="match status" value="1"/>
</dbReference>
<dbReference type="Pfam" id="PF02801">
    <property type="entry name" value="Ketoacyl-synt_C"/>
    <property type="match status" value="1"/>
</dbReference>
<dbReference type="PANTHER" id="PTHR43775">
    <property type="entry name" value="FATTY ACID SYNTHASE"/>
    <property type="match status" value="1"/>
</dbReference>
<dbReference type="InterPro" id="IPR016039">
    <property type="entry name" value="Thiolase-like"/>
</dbReference>
<dbReference type="InterPro" id="IPR013154">
    <property type="entry name" value="ADH-like_N"/>
</dbReference>
<dbReference type="GO" id="GO:0016491">
    <property type="term" value="F:oxidoreductase activity"/>
    <property type="evidence" value="ECO:0007669"/>
    <property type="project" value="UniProtKB-KW"/>
</dbReference>
<evidence type="ECO:0000256" key="4">
    <source>
        <dbReference type="ARBA" id="ARBA00022857"/>
    </source>
</evidence>
<dbReference type="GO" id="GO:0031177">
    <property type="term" value="F:phosphopantetheine binding"/>
    <property type="evidence" value="ECO:0007669"/>
    <property type="project" value="InterPro"/>
</dbReference>
<evidence type="ECO:0000259" key="12">
    <source>
        <dbReference type="PROSITE" id="PS52019"/>
    </source>
</evidence>
<protein>
    <submittedName>
        <fullName evidence="13">Lovastatin diketide synthase LovF</fullName>
    </submittedName>
</protein>
<dbReference type="InterPro" id="IPR018201">
    <property type="entry name" value="Ketoacyl_synth_AS"/>
</dbReference>
<keyword evidence="14" id="KW-1185">Reference proteome</keyword>
<dbReference type="Pfam" id="PF08659">
    <property type="entry name" value="KR"/>
    <property type="match status" value="1"/>
</dbReference>
<dbReference type="FunFam" id="3.40.50.720:FF:000209">
    <property type="entry name" value="Polyketide synthase Pks12"/>
    <property type="match status" value="1"/>
</dbReference>
<dbReference type="Gene3D" id="3.10.129.110">
    <property type="entry name" value="Polyketide synthase dehydratase"/>
    <property type="match status" value="1"/>
</dbReference>
<dbReference type="InterPro" id="IPR049551">
    <property type="entry name" value="PKS_DH_C"/>
</dbReference>
<dbReference type="GO" id="GO:0030639">
    <property type="term" value="P:polyketide biosynthetic process"/>
    <property type="evidence" value="ECO:0007669"/>
    <property type="project" value="UniProtKB-ARBA"/>
</dbReference>
<dbReference type="InterPro" id="IPR014031">
    <property type="entry name" value="Ketoacyl_synth_C"/>
</dbReference>
<dbReference type="Pfam" id="PF00550">
    <property type="entry name" value="PP-binding"/>
    <property type="match status" value="1"/>
</dbReference>
<dbReference type="InterPro" id="IPR057326">
    <property type="entry name" value="KR_dom"/>
</dbReference>
<dbReference type="CDD" id="cd05195">
    <property type="entry name" value="enoyl_red"/>
    <property type="match status" value="1"/>
</dbReference>
<reference evidence="13" key="1">
    <citation type="submission" date="2023-06" db="EMBL/GenBank/DDBJ databases">
        <title>Genome-scale phylogeny and comparative genomics of the fungal order Sordariales.</title>
        <authorList>
            <consortium name="Lawrence Berkeley National Laboratory"/>
            <person name="Hensen N."/>
            <person name="Bonometti L."/>
            <person name="Westerberg I."/>
            <person name="Brannstrom I.O."/>
            <person name="Guillou S."/>
            <person name="Cros-Aarteil S."/>
            <person name="Calhoun S."/>
            <person name="Haridas S."/>
            <person name="Kuo A."/>
            <person name="Mondo S."/>
            <person name="Pangilinan J."/>
            <person name="Riley R."/>
            <person name="Labutti K."/>
            <person name="Andreopoulos B."/>
            <person name="Lipzen A."/>
            <person name="Chen C."/>
            <person name="Yanf M."/>
            <person name="Daum C."/>
            <person name="Ng V."/>
            <person name="Clum A."/>
            <person name="Steindorff A."/>
            <person name="Ohm R."/>
            <person name="Martin F."/>
            <person name="Silar P."/>
            <person name="Natvig D."/>
            <person name="Lalanne C."/>
            <person name="Gautier V."/>
            <person name="Ament-Velasquez S.L."/>
            <person name="Kruys A."/>
            <person name="Hutchinson M.I."/>
            <person name="Powell A.J."/>
            <person name="Barry K."/>
            <person name="Miller A.N."/>
            <person name="Grigoriev I.V."/>
            <person name="Debuchy R."/>
            <person name="Gladieux P."/>
            <person name="Thoren M.H."/>
            <person name="Johannesson H."/>
        </authorList>
    </citation>
    <scope>NUCLEOTIDE SEQUENCE</scope>
    <source>
        <strain evidence="13">PSN4</strain>
    </source>
</reference>
<dbReference type="SMART" id="SM00829">
    <property type="entry name" value="PKS_ER"/>
    <property type="match status" value="1"/>
</dbReference>
<dbReference type="SMART" id="SM00823">
    <property type="entry name" value="PKS_PP"/>
    <property type="match status" value="1"/>
</dbReference>
<evidence type="ECO:0000259" key="11">
    <source>
        <dbReference type="PROSITE" id="PS52004"/>
    </source>
</evidence>
<dbReference type="SMART" id="SM00827">
    <property type="entry name" value="PKS_AT"/>
    <property type="match status" value="1"/>
</dbReference>
<keyword evidence="4" id="KW-0521">NADP</keyword>
<evidence type="ECO:0000256" key="3">
    <source>
        <dbReference type="ARBA" id="ARBA00022679"/>
    </source>
</evidence>
<dbReference type="InterPro" id="IPR006162">
    <property type="entry name" value="Ppantetheine_attach_site"/>
</dbReference>
<dbReference type="InterPro" id="IPR001227">
    <property type="entry name" value="Ac_transferase_dom_sf"/>
</dbReference>
<dbReference type="PROSITE" id="PS52019">
    <property type="entry name" value="PKS_MFAS_DH"/>
    <property type="match status" value="1"/>
</dbReference>
<dbReference type="Gene3D" id="3.40.50.720">
    <property type="entry name" value="NAD(P)-binding Rossmann-like Domain"/>
    <property type="match status" value="1"/>
</dbReference>
<keyword evidence="2" id="KW-0597">Phosphoprotein</keyword>
<feature type="domain" description="Carrier" evidence="10">
    <location>
        <begin position="2487"/>
        <end position="2564"/>
    </location>
</feature>
<organism evidence="13 14">
    <name type="scientific">Echria macrotheca</name>
    <dbReference type="NCBI Taxonomy" id="438768"/>
    <lineage>
        <taxon>Eukaryota</taxon>
        <taxon>Fungi</taxon>
        <taxon>Dikarya</taxon>
        <taxon>Ascomycota</taxon>
        <taxon>Pezizomycotina</taxon>
        <taxon>Sordariomycetes</taxon>
        <taxon>Sordariomycetidae</taxon>
        <taxon>Sordariales</taxon>
        <taxon>Schizotheciaceae</taxon>
        <taxon>Echria</taxon>
    </lineage>
</organism>
<dbReference type="InterPro" id="IPR014043">
    <property type="entry name" value="Acyl_transferase_dom"/>
</dbReference>
<dbReference type="InterPro" id="IPR016036">
    <property type="entry name" value="Malonyl_transacylase_ACP-bd"/>
</dbReference>
<comment type="caution">
    <text evidence="13">The sequence shown here is derived from an EMBL/GenBank/DDBJ whole genome shotgun (WGS) entry which is preliminary data.</text>
</comment>
<dbReference type="SMART" id="SM00825">
    <property type="entry name" value="PKS_KS"/>
    <property type="match status" value="1"/>
</dbReference>
<dbReference type="Pfam" id="PF08242">
    <property type="entry name" value="Methyltransf_12"/>
    <property type="match status" value="1"/>
</dbReference>
<feature type="domain" description="Ketosynthase family 3 (KS3)" evidence="11">
    <location>
        <begin position="4"/>
        <end position="430"/>
    </location>
</feature>
<feature type="compositionally biased region" description="Low complexity" evidence="9">
    <location>
        <begin position="452"/>
        <end position="471"/>
    </location>
</feature>
<dbReference type="InterPro" id="IPR042104">
    <property type="entry name" value="PKS_dehydratase_sf"/>
</dbReference>
<dbReference type="SUPFAM" id="SSF47336">
    <property type="entry name" value="ACP-like"/>
    <property type="match status" value="1"/>
</dbReference>
<dbReference type="InterPro" id="IPR050091">
    <property type="entry name" value="PKS_NRPS_Biosynth_Enz"/>
</dbReference>
<accession>A0AAJ0BKR3</accession>
<dbReference type="GO" id="GO:0004312">
    <property type="term" value="F:fatty acid synthase activity"/>
    <property type="evidence" value="ECO:0007669"/>
    <property type="project" value="TreeGrafter"/>
</dbReference>
<dbReference type="InterPro" id="IPR014030">
    <property type="entry name" value="Ketoacyl_synth_N"/>
</dbReference>
<evidence type="ECO:0000256" key="1">
    <source>
        <dbReference type="ARBA" id="ARBA00022450"/>
    </source>
</evidence>
<dbReference type="PROSITE" id="PS00012">
    <property type="entry name" value="PHOSPHOPANTETHEINE"/>
    <property type="match status" value="1"/>
</dbReference>
<dbReference type="InterPro" id="IPR036291">
    <property type="entry name" value="NAD(P)-bd_dom_sf"/>
</dbReference>
<dbReference type="InterPro" id="IPR029063">
    <property type="entry name" value="SAM-dependent_MTases_sf"/>
</dbReference>
<keyword evidence="1" id="KW-0596">Phosphopantetheine</keyword>
<dbReference type="Pfam" id="PF16197">
    <property type="entry name" value="KAsynt_C_assoc"/>
    <property type="match status" value="1"/>
</dbReference>
<dbReference type="PROSITE" id="PS50075">
    <property type="entry name" value="CARRIER"/>
    <property type="match status" value="1"/>
</dbReference>
<dbReference type="SUPFAM" id="SSF53901">
    <property type="entry name" value="Thiolase-like"/>
    <property type="match status" value="1"/>
</dbReference>
<dbReference type="Gene3D" id="3.90.180.10">
    <property type="entry name" value="Medium-chain alcohol dehydrogenases, catalytic domain"/>
    <property type="match status" value="1"/>
</dbReference>
<evidence type="ECO:0000259" key="10">
    <source>
        <dbReference type="PROSITE" id="PS50075"/>
    </source>
</evidence>
<dbReference type="EMBL" id="MU839828">
    <property type="protein sequence ID" value="KAK1759003.1"/>
    <property type="molecule type" value="Genomic_DNA"/>
</dbReference>
<dbReference type="CDD" id="cd02440">
    <property type="entry name" value="AdoMet_MTases"/>
    <property type="match status" value="1"/>
</dbReference>
<dbReference type="Pfam" id="PF14765">
    <property type="entry name" value="PS-DH"/>
    <property type="match status" value="1"/>
</dbReference>
<dbReference type="InterPro" id="IPR020841">
    <property type="entry name" value="PKS_Beta-ketoAc_synthase_dom"/>
</dbReference>
<feature type="region of interest" description="C-terminal hotdog fold" evidence="8">
    <location>
        <begin position="1110"/>
        <end position="1269"/>
    </location>
</feature>
<dbReference type="PANTHER" id="PTHR43775:SF29">
    <property type="entry name" value="ASPERFURANONE POLYKETIDE SYNTHASE AFOG-RELATED"/>
    <property type="match status" value="1"/>
</dbReference>
<dbReference type="InterPro" id="IPR020843">
    <property type="entry name" value="ER"/>
</dbReference>
<dbReference type="FunFam" id="3.40.47.10:FF:000019">
    <property type="entry name" value="Polyketide synthase type I"/>
    <property type="match status" value="1"/>
</dbReference>
<dbReference type="Proteomes" id="UP001239445">
    <property type="component" value="Unassembled WGS sequence"/>
</dbReference>
<dbReference type="InterPro" id="IPR020806">
    <property type="entry name" value="PKS_PP-bd"/>
</dbReference>
<dbReference type="SUPFAM" id="SSF51735">
    <property type="entry name" value="NAD(P)-binding Rossmann-fold domains"/>
    <property type="match status" value="2"/>
</dbReference>
<dbReference type="InterPro" id="IPR013217">
    <property type="entry name" value="Methyltransf_12"/>
</dbReference>
<dbReference type="InterPro" id="IPR016035">
    <property type="entry name" value="Acyl_Trfase/lysoPLipase"/>
</dbReference>
<dbReference type="InterPro" id="IPR011032">
    <property type="entry name" value="GroES-like_sf"/>
</dbReference>
<dbReference type="GO" id="GO:0004315">
    <property type="term" value="F:3-oxoacyl-[acyl-carrier-protein] synthase activity"/>
    <property type="evidence" value="ECO:0007669"/>
    <property type="project" value="InterPro"/>
</dbReference>
<dbReference type="GO" id="GO:1901336">
    <property type="term" value="P:lactone biosynthetic process"/>
    <property type="evidence" value="ECO:0007669"/>
    <property type="project" value="UniProtKB-ARBA"/>
</dbReference>